<dbReference type="InterPro" id="IPR044881">
    <property type="entry name" value="RMI1_N_N_sf"/>
</dbReference>
<dbReference type="InterPro" id="IPR042470">
    <property type="entry name" value="RMI1_N_C_sf"/>
</dbReference>
<feature type="region of interest" description="Disordered" evidence="3">
    <location>
        <begin position="307"/>
        <end position="347"/>
    </location>
</feature>
<keyword evidence="6" id="KW-1185">Reference proteome</keyword>
<dbReference type="GO" id="GO:0000724">
    <property type="term" value="P:double-strand break repair via homologous recombination"/>
    <property type="evidence" value="ECO:0007669"/>
    <property type="project" value="TreeGrafter"/>
</dbReference>
<reference evidence="5" key="2">
    <citation type="submission" date="2015-02" db="UniProtKB">
        <authorList>
            <consortium name="EnsemblMetazoa"/>
        </authorList>
    </citation>
    <scope>IDENTIFICATION</scope>
</reference>
<dbReference type="EMBL" id="JH432064">
    <property type="status" value="NOT_ANNOTATED_CDS"/>
    <property type="molecule type" value="Genomic_DNA"/>
</dbReference>
<evidence type="ECO:0000256" key="3">
    <source>
        <dbReference type="SAM" id="MobiDB-lite"/>
    </source>
</evidence>
<dbReference type="SMART" id="SM01161">
    <property type="entry name" value="DUF1767"/>
    <property type="match status" value="1"/>
</dbReference>
<sequence length="347" mass="39704">MTYDVNNLQTWLKHTHHVNVANEWLRQTVVDIQSEIRNCTLSRIQDEVWKKWLSADLHLFPNSCLPKDLKSKTKQVVSGNFVLQIDEIRDISQSCYSQLMKITNQDEQNLDMAEKPNEPIKKDKITRVLKINLSDGVENVIGMEYKPISFLNNLIAPGSKICIHGHFICRLGTFLLTRDNVRFLGGGVQLLKEENTQDKVLARALGNDEILLRLSGNNGQNSENRNGNANIEPIDYFADDDFIDYDEIDRLENLAIRNDANSSIATRNVNNDINNQYNNYDENDEFDDDFIDWEELDKLEKLAMEKDGKSTTAIATTATESRNPKNTNCSTADKRKIQHRQAQTTAI</sequence>
<evidence type="ECO:0000313" key="5">
    <source>
        <dbReference type="EnsemblMetazoa" id="SMAR011422-PA"/>
    </source>
</evidence>
<evidence type="ECO:0000313" key="6">
    <source>
        <dbReference type="Proteomes" id="UP000014500"/>
    </source>
</evidence>
<dbReference type="Gene3D" id="2.40.50.770">
    <property type="entry name" value="RecQ-mediated genome instability protein Rmi1, C-terminal domain"/>
    <property type="match status" value="1"/>
</dbReference>
<evidence type="ECO:0000256" key="1">
    <source>
        <dbReference type="ARBA" id="ARBA00006395"/>
    </source>
</evidence>
<organism evidence="5 6">
    <name type="scientific">Strigamia maritima</name>
    <name type="common">European centipede</name>
    <name type="synonym">Geophilus maritimus</name>
    <dbReference type="NCBI Taxonomy" id="126957"/>
    <lineage>
        <taxon>Eukaryota</taxon>
        <taxon>Metazoa</taxon>
        <taxon>Ecdysozoa</taxon>
        <taxon>Arthropoda</taxon>
        <taxon>Myriapoda</taxon>
        <taxon>Chilopoda</taxon>
        <taxon>Pleurostigmophora</taxon>
        <taxon>Geophilomorpha</taxon>
        <taxon>Linotaeniidae</taxon>
        <taxon>Strigamia</taxon>
    </lineage>
</organism>
<dbReference type="Proteomes" id="UP000014500">
    <property type="component" value="Unassembled WGS sequence"/>
</dbReference>
<dbReference type="AlphaFoldDB" id="T1JCB2"/>
<protein>
    <recommendedName>
        <fullName evidence="2">RecQ-mediated genome instability protein 1</fullName>
    </recommendedName>
</protein>
<evidence type="ECO:0000256" key="2">
    <source>
        <dbReference type="ARBA" id="ARBA00018987"/>
    </source>
</evidence>
<reference evidence="6" key="1">
    <citation type="submission" date="2011-05" db="EMBL/GenBank/DDBJ databases">
        <authorList>
            <person name="Richards S.R."/>
            <person name="Qu J."/>
            <person name="Jiang H."/>
            <person name="Jhangiani S.N."/>
            <person name="Agravi P."/>
            <person name="Goodspeed R."/>
            <person name="Gross S."/>
            <person name="Mandapat C."/>
            <person name="Jackson L."/>
            <person name="Mathew T."/>
            <person name="Pu L."/>
            <person name="Thornton R."/>
            <person name="Saada N."/>
            <person name="Wilczek-Boney K.B."/>
            <person name="Lee S."/>
            <person name="Kovar C."/>
            <person name="Wu Y."/>
            <person name="Scherer S.E."/>
            <person name="Worley K.C."/>
            <person name="Muzny D.M."/>
            <person name="Gibbs R."/>
        </authorList>
    </citation>
    <scope>NUCLEOTIDE SEQUENCE</scope>
    <source>
        <strain evidence="6">Brora</strain>
    </source>
</reference>
<dbReference type="GO" id="GO:0016604">
    <property type="term" value="C:nuclear body"/>
    <property type="evidence" value="ECO:0007669"/>
    <property type="project" value="TreeGrafter"/>
</dbReference>
<evidence type="ECO:0000259" key="4">
    <source>
        <dbReference type="Pfam" id="PF08585"/>
    </source>
</evidence>
<dbReference type="PhylomeDB" id="T1JCB2"/>
<feature type="domain" description="RecQ mediated genome instability protein 1 OB-fold" evidence="4">
    <location>
        <begin position="65"/>
        <end position="198"/>
    </location>
</feature>
<dbReference type="GO" id="GO:0000712">
    <property type="term" value="P:resolution of meiotic recombination intermediates"/>
    <property type="evidence" value="ECO:0007669"/>
    <property type="project" value="TreeGrafter"/>
</dbReference>
<dbReference type="EnsemblMetazoa" id="SMAR011422-RA">
    <property type="protein sequence ID" value="SMAR011422-PA"/>
    <property type="gene ID" value="SMAR011422"/>
</dbReference>
<feature type="compositionally biased region" description="Polar residues" evidence="3">
    <location>
        <begin position="320"/>
        <end position="331"/>
    </location>
</feature>
<dbReference type="HOGENOM" id="CLU_800037_0_0_1"/>
<comment type="similarity">
    <text evidence="1">Belongs to the RMI1 family.</text>
</comment>
<dbReference type="GO" id="GO:0031422">
    <property type="term" value="C:RecQ family helicase-topoisomerase III complex"/>
    <property type="evidence" value="ECO:0007669"/>
    <property type="project" value="TreeGrafter"/>
</dbReference>
<accession>T1JCB2</accession>
<dbReference type="eggNOG" id="KOG3683">
    <property type="taxonomic scope" value="Eukaryota"/>
</dbReference>
<dbReference type="Pfam" id="PF08585">
    <property type="entry name" value="RMI1_N_C"/>
    <property type="match status" value="1"/>
</dbReference>
<dbReference type="PANTHER" id="PTHR14790">
    <property type="entry name" value="RECQ-MEDIATED GENOME INSTABILITY PROTEIN 1 RMI1"/>
    <property type="match status" value="1"/>
</dbReference>
<name>T1JCB2_STRMM</name>
<dbReference type="PANTHER" id="PTHR14790:SF15">
    <property type="entry name" value="RECQ-MEDIATED GENOME INSTABILITY PROTEIN 1"/>
    <property type="match status" value="1"/>
</dbReference>
<dbReference type="STRING" id="126957.T1JCB2"/>
<proteinExistence type="inferred from homology"/>
<dbReference type="Gene3D" id="1.10.8.1020">
    <property type="entry name" value="RecQ-mediated genome instability protein 1, N-terminal domain"/>
    <property type="match status" value="1"/>
</dbReference>
<dbReference type="InterPro" id="IPR013894">
    <property type="entry name" value="RMI1_OB"/>
</dbReference>